<reference evidence="3 4" key="1">
    <citation type="journal article" date="2015" name="Nature">
        <title>rRNA introns, odd ribosomes, and small enigmatic genomes across a large radiation of phyla.</title>
        <authorList>
            <person name="Brown C.T."/>
            <person name="Hug L.A."/>
            <person name="Thomas B.C."/>
            <person name="Sharon I."/>
            <person name="Castelle C.J."/>
            <person name="Singh A."/>
            <person name="Wilkins M.J."/>
            <person name="Williams K.H."/>
            <person name="Banfield J.F."/>
        </authorList>
    </citation>
    <scope>NUCLEOTIDE SEQUENCE [LARGE SCALE GENOMIC DNA]</scope>
</reference>
<comment type="caution">
    <text evidence="3">The sequence shown here is derived from an EMBL/GenBank/DDBJ whole genome shotgun (WGS) entry which is preliminary data.</text>
</comment>
<gene>
    <name evidence="3" type="ORF">UV20_C0050G0001</name>
</gene>
<accession>A0A0G0ZXW1</accession>
<evidence type="ECO:0000313" key="4">
    <source>
        <dbReference type="Proteomes" id="UP000034837"/>
    </source>
</evidence>
<name>A0A0G0ZXW1_9BACT</name>
<evidence type="ECO:0000259" key="2">
    <source>
        <dbReference type="SMART" id="SM00894"/>
    </source>
</evidence>
<feature type="domain" description="Excalibur calcium-binding" evidence="2">
    <location>
        <begin position="55"/>
        <end position="95"/>
    </location>
</feature>
<evidence type="ECO:0000256" key="1">
    <source>
        <dbReference type="SAM" id="MobiDB-lite"/>
    </source>
</evidence>
<dbReference type="Pfam" id="PF05901">
    <property type="entry name" value="Excalibur"/>
    <property type="match status" value="1"/>
</dbReference>
<dbReference type="EMBL" id="LCDO01000050">
    <property type="protein sequence ID" value="KKS53504.1"/>
    <property type="molecule type" value="Genomic_DNA"/>
</dbReference>
<dbReference type="Proteomes" id="UP000034837">
    <property type="component" value="Unassembled WGS sequence"/>
</dbReference>
<dbReference type="InterPro" id="IPR008613">
    <property type="entry name" value="Excalibur_Ca-bd_domain"/>
</dbReference>
<evidence type="ECO:0000313" key="3">
    <source>
        <dbReference type="EMBL" id="KKS53504.1"/>
    </source>
</evidence>
<dbReference type="SMART" id="SM00894">
    <property type="entry name" value="Excalibur"/>
    <property type="match status" value="1"/>
</dbReference>
<protein>
    <submittedName>
        <fullName evidence="3">Beta-lactamase domain protein</fullName>
    </submittedName>
</protein>
<organism evidence="3 4">
    <name type="scientific">Candidatus Magasanikbacteria bacterium GW2011_GWA2_42_32</name>
    <dbReference type="NCBI Taxonomy" id="1619039"/>
    <lineage>
        <taxon>Bacteria</taxon>
        <taxon>Candidatus Magasanikiibacteriota</taxon>
    </lineage>
</organism>
<feature type="region of interest" description="Disordered" evidence="1">
    <location>
        <begin position="73"/>
        <end position="98"/>
    </location>
</feature>
<sequence>MKNGLIGAGIAGALLVGGYMLLNSADNSSSAQRGTVNVRTDNPLETRAFLSTGGPDKDCTDFSTHAQAQAFFMANGGPSSDPHNLDRDGDGEACETLP</sequence>
<proteinExistence type="predicted"/>
<dbReference type="AlphaFoldDB" id="A0A0G0ZXW1"/>